<dbReference type="EMBL" id="FQXZ01000016">
    <property type="protein sequence ID" value="SHI14124.1"/>
    <property type="molecule type" value="Genomic_DNA"/>
</dbReference>
<evidence type="ECO:0000256" key="3">
    <source>
        <dbReference type="ARBA" id="ARBA00022741"/>
    </source>
</evidence>
<dbReference type="InterPro" id="IPR018484">
    <property type="entry name" value="FGGY_N"/>
</dbReference>
<reference evidence="10 11" key="1">
    <citation type="submission" date="2016-11" db="EMBL/GenBank/DDBJ databases">
        <authorList>
            <person name="Jaros S."/>
            <person name="Januszkiewicz K."/>
            <person name="Wedrychowicz H."/>
        </authorList>
    </citation>
    <scope>NUCLEOTIDE SEQUENCE [LARGE SCALE GENOMIC DNA]</scope>
    <source>
        <strain evidence="10 11">CECT 7868</strain>
    </source>
</reference>
<keyword evidence="11" id="KW-1185">Reference proteome</keyword>
<dbReference type="Pfam" id="PF00370">
    <property type="entry name" value="FGGY_N"/>
    <property type="match status" value="1"/>
</dbReference>
<dbReference type="RefSeq" id="WP_073603606.1">
    <property type="nucleotide sequence ID" value="NZ_FQXZ01000016.1"/>
</dbReference>
<dbReference type="PROSITE" id="PS00445">
    <property type="entry name" value="FGGY_KINASES_2"/>
    <property type="match status" value="1"/>
</dbReference>
<dbReference type="PANTHER" id="PTHR10196">
    <property type="entry name" value="SUGAR KINASE"/>
    <property type="match status" value="1"/>
</dbReference>
<dbReference type="SUPFAM" id="SSF53067">
    <property type="entry name" value="Actin-like ATPase domain"/>
    <property type="match status" value="2"/>
</dbReference>
<name>A0A1M5YQI3_9VIBR</name>
<proteinExistence type="inferred from homology"/>
<protein>
    <recommendedName>
        <fullName evidence="6">ATP:glycerol 3-phosphotransferase</fullName>
    </recommendedName>
</protein>
<feature type="domain" description="Carbohydrate kinase FGGY C-terminal" evidence="9">
    <location>
        <begin position="260"/>
        <end position="445"/>
    </location>
</feature>
<dbReference type="InterPro" id="IPR018485">
    <property type="entry name" value="FGGY_C"/>
</dbReference>
<sequence>MAQPFILAIDEGTTNAKAIAVSQSGQVLSKGSQPVELVYPHPGWAEQDPEQIWQATVSAISACLQPLAGDVPSGIAISNQRESVLIWERSTGKALTPLVSWQCRRSEEICRQIAQKPEAEQVKAFTGSVIDPLFPATKIRWLLDTLEQGTERAVKGELCAGTVDSWLVWKLTGGQQFVTDASNASRYQLFNIHTFAWDSQLLDLYQIPRQCLPDVLPSCGLRGQTSGLSVLPDGIPVLSQIGDSHAALYGQGGFNPGVVKATYGTGSSLMVRIETPPKQDLGVSTTVAWDDGKPGLAMEGNITHTGSAIQFISRMLGITEIDQLSEMAWSVKDSREVFFVPALAGLGAPHWDANARGLITGLTDAATPAHIARAAFESVAYQVADLLFAMEQSAEMTLSELSVDGGPTKNQQLMQFQADLLQKRIIKRDIAEVSALGAAFLAGRALNWWPDHQSLTALLPASEVVIPNPDAEQIHQHYKQWQQAIQRARFQASPLSNESKRS</sequence>
<evidence type="ECO:0000256" key="2">
    <source>
        <dbReference type="ARBA" id="ARBA00022679"/>
    </source>
</evidence>
<keyword evidence="5" id="KW-0067">ATP-binding</keyword>
<dbReference type="GO" id="GO:0005524">
    <property type="term" value="F:ATP binding"/>
    <property type="evidence" value="ECO:0007669"/>
    <property type="project" value="UniProtKB-KW"/>
</dbReference>
<evidence type="ECO:0000313" key="10">
    <source>
        <dbReference type="EMBL" id="SHI14124.1"/>
    </source>
</evidence>
<dbReference type="Gene3D" id="3.30.420.40">
    <property type="match status" value="2"/>
</dbReference>
<dbReference type="InterPro" id="IPR018483">
    <property type="entry name" value="Carb_kinase_FGGY_CS"/>
</dbReference>
<accession>A0A1M5YQI3</accession>
<dbReference type="Proteomes" id="UP000184608">
    <property type="component" value="Unassembled WGS sequence"/>
</dbReference>
<dbReference type="GO" id="GO:0019563">
    <property type="term" value="P:glycerol catabolic process"/>
    <property type="evidence" value="ECO:0007669"/>
    <property type="project" value="TreeGrafter"/>
</dbReference>
<comment type="similarity">
    <text evidence="1 7">Belongs to the FGGY kinase family.</text>
</comment>
<dbReference type="InterPro" id="IPR043129">
    <property type="entry name" value="ATPase_NBD"/>
</dbReference>
<dbReference type="GO" id="GO:0004370">
    <property type="term" value="F:glycerol kinase activity"/>
    <property type="evidence" value="ECO:0007669"/>
    <property type="project" value="TreeGrafter"/>
</dbReference>
<feature type="domain" description="Carbohydrate kinase FGGY N-terminal" evidence="8">
    <location>
        <begin position="6"/>
        <end position="250"/>
    </location>
</feature>
<gene>
    <name evidence="10" type="primary">glpK_1</name>
    <name evidence="10" type="ORF">VA7868_01898</name>
</gene>
<dbReference type="CDD" id="cd07769">
    <property type="entry name" value="ASKHA_NBD_FGGY_GK"/>
    <property type="match status" value="1"/>
</dbReference>
<dbReference type="PIRSF" id="PIRSF000538">
    <property type="entry name" value="GlpK"/>
    <property type="match status" value="1"/>
</dbReference>
<dbReference type="OrthoDB" id="9805576at2"/>
<evidence type="ECO:0000256" key="5">
    <source>
        <dbReference type="ARBA" id="ARBA00022840"/>
    </source>
</evidence>
<dbReference type="STRING" id="1216006.VA7868_01898"/>
<evidence type="ECO:0000256" key="6">
    <source>
        <dbReference type="ARBA" id="ARBA00043149"/>
    </source>
</evidence>
<dbReference type="PANTHER" id="PTHR10196:SF69">
    <property type="entry name" value="GLYCEROL KINASE"/>
    <property type="match status" value="1"/>
</dbReference>
<evidence type="ECO:0000256" key="1">
    <source>
        <dbReference type="ARBA" id="ARBA00009156"/>
    </source>
</evidence>
<evidence type="ECO:0000256" key="4">
    <source>
        <dbReference type="ARBA" id="ARBA00022777"/>
    </source>
</evidence>
<keyword evidence="4 7" id="KW-0418">Kinase</keyword>
<dbReference type="AlphaFoldDB" id="A0A1M5YQI3"/>
<keyword evidence="2 7" id="KW-0808">Transferase</keyword>
<organism evidence="10 11">
    <name type="scientific">Vibrio aerogenes CECT 7868</name>
    <dbReference type="NCBI Taxonomy" id="1216006"/>
    <lineage>
        <taxon>Bacteria</taxon>
        <taxon>Pseudomonadati</taxon>
        <taxon>Pseudomonadota</taxon>
        <taxon>Gammaproteobacteria</taxon>
        <taxon>Vibrionales</taxon>
        <taxon>Vibrionaceae</taxon>
        <taxon>Vibrio</taxon>
    </lineage>
</organism>
<evidence type="ECO:0000256" key="7">
    <source>
        <dbReference type="RuleBase" id="RU003733"/>
    </source>
</evidence>
<keyword evidence="3" id="KW-0547">Nucleotide-binding</keyword>
<dbReference type="Pfam" id="PF02782">
    <property type="entry name" value="FGGY_C"/>
    <property type="match status" value="1"/>
</dbReference>
<evidence type="ECO:0000259" key="9">
    <source>
        <dbReference type="Pfam" id="PF02782"/>
    </source>
</evidence>
<dbReference type="InterPro" id="IPR000577">
    <property type="entry name" value="Carb_kinase_FGGY"/>
</dbReference>
<dbReference type="GO" id="GO:0005829">
    <property type="term" value="C:cytosol"/>
    <property type="evidence" value="ECO:0007669"/>
    <property type="project" value="TreeGrafter"/>
</dbReference>
<evidence type="ECO:0000259" key="8">
    <source>
        <dbReference type="Pfam" id="PF00370"/>
    </source>
</evidence>
<evidence type="ECO:0000313" key="11">
    <source>
        <dbReference type="Proteomes" id="UP000184608"/>
    </source>
</evidence>
<dbReference type="NCBIfam" id="NF000756">
    <property type="entry name" value="PRK00047.1"/>
    <property type="match status" value="1"/>
</dbReference>